<reference evidence="4" key="1">
    <citation type="journal article" date="2021" name="IMA Fungus">
        <title>Genomic characterization of three marine fungi, including Emericellopsis atlantica sp. nov. with signatures of a generalist lifestyle and marine biomass degradation.</title>
        <authorList>
            <person name="Hagestad O.C."/>
            <person name="Hou L."/>
            <person name="Andersen J.H."/>
            <person name="Hansen E.H."/>
            <person name="Altermark B."/>
            <person name="Li C."/>
            <person name="Kuhnert E."/>
            <person name="Cox R.J."/>
            <person name="Crous P.W."/>
            <person name="Spatafora J.W."/>
            <person name="Lail K."/>
            <person name="Amirebrahimi M."/>
            <person name="Lipzen A."/>
            <person name="Pangilinan J."/>
            <person name="Andreopoulos W."/>
            <person name="Hayes R.D."/>
            <person name="Ng V."/>
            <person name="Grigoriev I.V."/>
            <person name="Jackson S.A."/>
            <person name="Sutton T.D.S."/>
            <person name="Dobson A.D.W."/>
            <person name="Rama T."/>
        </authorList>
    </citation>
    <scope>NUCLEOTIDE SEQUENCE</scope>
    <source>
        <strain evidence="4">TRa018bII</strain>
    </source>
</reference>
<gene>
    <name evidence="4" type="ORF">BJ875DRAFT_453487</name>
</gene>
<feature type="domain" description="Isopenicillin N synthase-like Fe(2+) 2OG dioxygenase" evidence="3">
    <location>
        <begin position="191"/>
        <end position="301"/>
    </location>
</feature>
<dbReference type="Pfam" id="PF03171">
    <property type="entry name" value="2OG-FeII_Oxy"/>
    <property type="match status" value="1"/>
</dbReference>
<evidence type="ECO:0000313" key="5">
    <source>
        <dbReference type="Proteomes" id="UP000824998"/>
    </source>
</evidence>
<proteinExistence type="inferred from homology"/>
<keyword evidence="5" id="KW-1185">Reference proteome</keyword>
<dbReference type="EMBL" id="MU251384">
    <property type="protein sequence ID" value="KAG9237570.1"/>
    <property type="molecule type" value="Genomic_DNA"/>
</dbReference>
<dbReference type="InterPro" id="IPR044861">
    <property type="entry name" value="IPNS-like_FE2OG_OXY"/>
</dbReference>
<dbReference type="SUPFAM" id="SSF51197">
    <property type="entry name" value="Clavaminate synthase-like"/>
    <property type="match status" value="1"/>
</dbReference>
<dbReference type="PANTHER" id="PTHR47990">
    <property type="entry name" value="2-OXOGLUTARATE (2OG) AND FE(II)-DEPENDENT OXYGENASE SUPERFAMILY PROTEIN-RELATED"/>
    <property type="match status" value="1"/>
</dbReference>
<dbReference type="AlphaFoldDB" id="A0A9P8C8M3"/>
<evidence type="ECO:0000256" key="2">
    <source>
        <dbReference type="SAM" id="MobiDB-lite"/>
    </source>
</evidence>
<accession>A0A9P8C8M3</accession>
<organism evidence="4 5">
    <name type="scientific">Amylocarpus encephaloides</name>
    <dbReference type="NCBI Taxonomy" id="45428"/>
    <lineage>
        <taxon>Eukaryota</taxon>
        <taxon>Fungi</taxon>
        <taxon>Dikarya</taxon>
        <taxon>Ascomycota</taxon>
        <taxon>Pezizomycotina</taxon>
        <taxon>Leotiomycetes</taxon>
        <taxon>Helotiales</taxon>
        <taxon>Helotiales incertae sedis</taxon>
        <taxon>Amylocarpus</taxon>
    </lineage>
</organism>
<name>A0A9P8C8M3_9HELO</name>
<dbReference type="InterPro" id="IPR027443">
    <property type="entry name" value="IPNS-like_sf"/>
</dbReference>
<dbReference type="OrthoDB" id="288590at2759"/>
<comment type="caution">
    <text evidence="4">The sequence shown here is derived from an EMBL/GenBank/DDBJ whole genome shotgun (WGS) entry which is preliminary data.</text>
</comment>
<dbReference type="Proteomes" id="UP000824998">
    <property type="component" value="Unassembled WGS sequence"/>
</dbReference>
<evidence type="ECO:0000256" key="1">
    <source>
        <dbReference type="ARBA" id="ARBA00008056"/>
    </source>
</evidence>
<dbReference type="InterPro" id="IPR050231">
    <property type="entry name" value="Iron_ascorbate_oxido_reductase"/>
</dbReference>
<dbReference type="Gene3D" id="2.60.120.330">
    <property type="entry name" value="B-lactam Antibiotic, Isopenicillin N Synthase, Chain"/>
    <property type="match status" value="1"/>
</dbReference>
<evidence type="ECO:0000259" key="3">
    <source>
        <dbReference type="Pfam" id="PF03171"/>
    </source>
</evidence>
<feature type="region of interest" description="Disordered" evidence="2">
    <location>
        <begin position="355"/>
        <end position="377"/>
    </location>
</feature>
<comment type="similarity">
    <text evidence="1">Belongs to the iron/ascorbate-dependent oxidoreductase family.</text>
</comment>
<evidence type="ECO:0000313" key="4">
    <source>
        <dbReference type="EMBL" id="KAG9237570.1"/>
    </source>
</evidence>
<feature type="compositionally biased region" description="Basic and acidic residues" evidence="2">
    <location>
        <begin position="367"/>
        <end position="377"/>
    </location>
</feature>
<sequence length="389" mass="43623">MPVGGANAMHLLANIKAKAVGLLPTKLKRNARNQFPNQSSQQSNLLPPLKPVKLPRIFQDHSYALHDQGWTKVTYHGPHDDLQRASQALFEASRDFFDLPTSRKEDFRTRAGTEEGWNHVQGEKQFITLRSLEKTPPGLKDAAEAYWTVAGSYLDELLKRISESLGLPAEALGVYSEPCRRLGGKKTATLLRLFRYESTETNEIKTVAEPHRDLGLLSLVVGDTPGLECWERYAKLWFPIEKTFESPAASVMVGRQLERLSNMRYRSGGHLVRSYPEETARSSSSDPSGPPRYRYSIVFVLRAHSPVPVNTDELTTSITGPFQTPLNGMTAGELFQEIHSAHFNINTNVEERNKQRENLASKRSKTKAAEAAHDHPRCPSLEISLRNLA</sequence>
<protein>
    <recommendedName>
        <fullName evidence="3">Isopenicillin N synthase-like Fe(2+) 2OG dioxygenase domain-containing protein</fullName>
    </recommendedName>
</protein>